<evidence type="ECO:0000313" key="1">
    <source>
        <dbReference type="EMBL" id="OGZ62540.1"/>
    </source>
</evidence>
<reference evidence="1 2" key="1">
    <citation type="journal article" date="2016" name="Nat. Commun.">
        <title>Thousands of microbial genomes shed light on interconnected biogeochemical processes in an aquifer system.</title>
        <authorList>
            <person name="Anantharaman K."/>
            <person name="Brown C.T."/>
            <person name="Hug L.A."/>
            <person name="Sharon I."/>
            <person name="Castelle C.J."/>
            <person name="Probst A.J."/>
            <person name="Thomas B.C."/>
            <person name="Singh A."/>
            <person name="Wilkins M.J."/>
            <person name="Karaoz U."/>
            <person name="Brodie E.L."/>
            <person name="Williams K.H."/>
            <person name="Hubbard S.S."/>
            <person name="Banfield J.F."/>
        </authorList>
    </citation>
    <scope>NUCLEOTIDE SEQUENCE [LARGE SCALE GENOMIC DNA]</scope>
</reference>
<organism evidence="1 2">
    <name type="scientific">Candidatus Staskawiczbacteria bacterium RIFCSPHIGHO2_01_FULL_34_27</name>
    <dbReference type="NCBI Taxonomy" id="1802199"/>
    <lineage>
        <taxon>Bacteria</taxon>
        <taxon>Candidatus Staskawicziibacteriota</taxon>
    </lineage>
</organism>
<protein>
    <submittedName>
        <fullName evidence="1">Uncharacterized protein</fullName>
    </submittedName>
</protein>
<dbReference type="Proteomes" id="UP000178991">
    <property type="component" value="Unassembled WGS sequence"/>
</dbReference>
<comment type="caution">
    <text evidence="1">The sequence shown here is derived from an EMBL/GenBank/DDBJ whole genome shotgun (WGS) entry which is preliminary data.</text>
</comment>
<accession>A0A1G2HJQ8</accession>
<dbReference type="EMBL" id="MHOL01000019">
    <property type="protein sequence ID" value="OGZ62540.1"/>
    <property type="molecule type" value="Genomic_DNA"/>
</dbReference>
<evidence type="ECO:0000313" key="2">
    <source>
        <dbReference type="Proteomes" id="UP000178991"/>
    </source>
</evidence>
<proteinExistence type="predicted"/>
<name>A0A1G2HJQ8_9BACT</name>
<dbReference type="AlphaFoldDB" id="A0A1G2HJQ8"/>
<sequence length="133" mass="15367">MFWLKKKSVKNINFLDNKMNTNRVAVGLTALVLFFPIKGKAEDYLALDGKLYISARENQEKTINKNSYEDLEERLKGILENRLNLKLNSDDRLNIYSDGIGGNMKGLGMENSTWRLNVESGNEIIFRYKLKMN</sequence>
<gene>
    <name evidence="1" type="ORF">A2639_00450</name>
</gene>